<evidence type="ECO:0000313" key="2">
    <source>
        <dbReference type="Proteomes" id="UP001188597"/>
    </source>
</evidence>
<organism evidence="1 2">
    <name type="scientific">Escallonia herrerae</name>
    <dbReference type="NCBI Taxonomy" id="1293975"/>
    <lineage>
        <taxon>Eukaryota</taxon>
        <taxon>Viridiplantae</taxon>
        <taxon>Streptophyta</taxon>
        <taxon>Embryophyta</taxon>
        <taxon>Tracheophyta</taxon>
        <taxon>Spermatophyta</taxon>
        <taxon>Magnoliopsida</taxon>
        <taxon>eudicotyledons</taxon>
        <taxon>Gunneridae</taxon>
        <taxon>Pentapetalae</taxon>
        <taxon>asterids</taxon>
        <taxon>campanulids</taxon>
        <taxon>Escalloniales</taxon>
        <taxon>Escalloniaceae</taxon>
        <taxon>Escallonia</taxon>
    </lineage>
</organism>
<protein>
    <submittedName>
        <fullName evidence="1">Uncharacterized protein</fullName>
    </submittedName>
</protein>
<name>A0AA88V3Y9_9ASTE</name>
<accession>A0AA88V3Y9</accession>
<evidence type="ECO:0000313" key="1">
    <source>
        <dbReference type="EMBL" id="KAK3000608.1"/>
    </source>
</evidence>
<dbReference type="EMBL" id="JAVXUP010002971">
    <property type="protein sequence ID" value="KAK3000608.1"/>
    <property type="molecule type" value="Genomic_DNA"/>
</dbReference>
<dbReference type="AlphaFoldDB" id="A0AA88V3Y9"/>
<comment type="caution">
    <text evidence="1">The sequence shown here is derived from an EMBL/GenBank/DDBJ whole genome shotgun (WGS) entry which is preliminary data.</text>
</comment>
<sequence length="137" mass="15371">MFLWSGSTNSFHFYCGPMAPTLQDVAALTGLHPHGDRGHAAMVYEGAKYYLPTEKIWFGHPIGLGQTNGTRPFVIFSSVQRATYGGREGFERLRWSLLGAHMWLHGYLPELAPMPAPNDTEETWISLCPRRTQGAYL</sequence>
<proteinExistence type="predicted"/>
<reference evidence="1" key="1">
    <citation type="submission" date="2022-12" db="EMBL/GenBank/DDBJ databases">
        <title>Draft genome assemblies for two species of Escallonia (Escalloniales).</title>
        <authorList>
            <person name="Chanderbali A."/>
            <person name="Dervinis C."/>
            <person name="Anghel I."/>
            <person name="Soltis D."/>
            <person name="Soltis P."/>
            <person name="Zapata F."/>
        </authorList>
    </citation>
    <scope>NUCLEOTIDE SEQUENCE</scope>
    <source>
        <strain evidence="1">UCBG64.0493</strain>
        <tissue evidence="1">Leaf</tissue>
    </source>
</reference>
<gene>
    <name evidence="1" type="ORF">RJ639_022352</name>
</gene>
<dbReference type="Proteomes" id="UP001188597">
    <property type="component" value="Unassembled WGS sequence"/>
</dbReference>
<keyword evidence="2" id="KW-1185">Reference proteome</keyword>